<protein>
    <submittedName>
        <fullName evidence="3">L-alanoyl-D-glutamate peptidase</fullName>
    </submittedName>
    <submittedName>
        <fullName evidence="4">Peptidoglycan L-alanyl-D-glutamate endopeptidase CwlK</fullName>
    </submittedName>
</protein>
<dbReference type="EMBL" id="FOTB01000004">
    <property type="protein sequence ID" value="SFK83026.1"/>
    <property type="molecule type" value="Genomic_DNA"/>
</dbReference>
<dbReference type="InterPro" id="IPR052179">
    <property type="entry name" value="DD-CPase-like"/>
</dbReference>
<evidence type="ECO:0000313" key="5">
    <source>
        <dbReference type="Proteomes" id="UP000034029"/>
    </source>
</evidence>
<proteinExistence type="predicted"/>
<gene>
    <name evidence="3" type="ORF">AAT16_03000</name>
    <name evidence="4" type="ORF">SAMN05216235_1923</name>
</gene>
<reference evidence="4 6" key="3">
    <citation type="submission" date="2016-10" db="EMBL/GenBank/DDBJ databases">
        <authorList>
            <person name="Varghese N."/>
            <person name="Submissions S."/>
        </authorList>
    </citation>
    <scope>NUCLEOTIDE SEQUENCE [LARGE SCALE GENOMIC DNA]</scope>
    <source>
        <strain evidence="4 6">CGMCC 1.6501</strain>
    </source>
</reference>
<feature type="signal peptide" evidence="1">
    <location>
        <begin position="1"/>
        <end position="28"/>
    </location>
</feature>
<dbReference type="AlphaFoldDB" id="A0A0F7HJL4"/>
<evidence type="ECO:0000256" key="1">
    <source>
        <dbReference type="SAM" id="SignalP"/>
    </source>
</evidence>
<dbReference type="GO" id="GO:0008233">
    <property type="term" value="F:peptidase activity"/>
    <property type="evidence" value="ECO:0007669"/>
    <property type="project" value="InterPro"/>
</dbReference>
<sequence length="189" mass="21265">MKNTIKSFSAVFFAFALVPSLIFLSANANTASADETYKDSLPEDLHPTVEANAEALQQKAADQGILIRFTDGFRSFEAQDELYSQGRTEPGNIVTYAKGGESYHNYGLAVDYAIELENGEVTWNLEYDGNGNSKPDWFEVGEMAKEFGFTWGGDWEDFKDYPHLQMDFGLSLNNLQSGYYPGYDPYFNF</sequence>
<dbReference type="InterPro" id="IPR039561">
    <property type="entry name" value="Peptidase_M15C"/>
</dbReference>
<dbReference type="OrthoDB" id="9799970at2"/>
<dbReference type="Proteomes" id="UP000183090">
    <property type="component" value="Unassembled WGS sequence"/>
</dbReference>
<reference evidence="5" key="2">
    <citation type="submission" date="2015-04" db="EMBL/GenBank/DDBJ databases">
        <title>Complete genome sequence of Salinicoccus halodurans strain H3B36, isolated from the Qaidam basin of China.</title>
        <authorList>
            <person name="Ma Y."/>
            <person name="Jiang K."/>
            <person name="Xue Y."/>
        </authorList>
    </citation>
    <scope>NUCLEOTIDE SEQUENCE [LARGE SCALE GENOMIC DNA]</scope>
    <source>
        <strain evidence="5">H3B36</strain>
    </source>
</reference>
<evidence type="ECO:0000259" key="2">
    <source>
        <dbReference type="Pfam" id="PF13539"/>
    </source>
</evidence>
<feature type="domain" description="Peptidase M15C" evidence="2">
    <location>
        <begin position="98"/>
        <end position="166"/>
    </location>
</feature>
<dbReference type="KEGG" id="shv:AAT16_03000"/>
<reference evidence="3 5" key="1">
    <citation type="journal article" date="2015" name="Int. J. Syst. Evol. Microbiol.">
        <title>Complete genome sequence of Salinicoccus halodurans H3B36, isolated from the Qaidam Basin in China.</title>
        <authorList>
            <person name="Jiang K."/>
            <person name="Xue Y."/>
            <person name="Ma Y."/>
        </authorList>
    </citation>
    <scope>NUCLEOTIDE SEQUENCE [LARGE SCALE GENOMIC DNA]</scope>
    <source>
        <strain evidence="3 5">H3B36</strain>
    </source>
</reference>
<evidence type="ECO:0000313" key="3">
    <source>
        <dbReference type="EMBL" id="AKG73273.1"/>
    </source>
</evidence>
<keyword evidence="1" id="KW-0732">Signal</keyword>
<accession>A0A0F7HJL4</accession>
<dbReference type="Pfam" id="PF13539">
    <property type="entry name" value="Peptidase_M15_4"/>
    <property type="match status" value="1"/>
</dbReference>
<dbReference type="RefSeq" id="WP_046789464.1">
    <property type="nucleotide sequence ID" value="NZ_CP011366.1"/>
</dbReference>
<dbReference type="EMBL" id="CP011366">
    <property type="protein sequence ID" value="AKG73273.1"/>
    <property type="molecule type" value="Genomic_DNA"/>
</dbReference>
<dbReference type="CDD" id="cd14845">
    <property type="entry name" value="L-Ala-D-Glu_peptidase_like"/>
    <property type="match status" value="1"/>
</dbReference>
<dbReference type="Gene3D" id="3.30.1380.10">
    <property type="match status" value="1"/>
</dbReference>
<dbReference type="SUPFAM" id="SSF55166">
    <property type="entry name" value="Hedgehog/DD-peptidase"/>
    <property type="match status" value="1"/>
</dbReference>
<keyword evidence="5" id="KW-1185">Reference proteome</keyword>
<dbReference type="InterPro" id="IPR009045">
    <property type="entry name" value="Zn_M74/Hedgehog-like"/>
</dbReference>
<name>A0A0F7HJL4_9STAP</name>
<feature type="chain" id="PRO_5044542335" evidence="1">
    <location>
        <begin position="29"/>
        <end position="189"/>
    </location>
</feature>
<evidence type="ECO:0000313" key="6">
    <source>
        <dbReference type="Proteomes" id="UP000183090"/>
    </source>
</evidence>
<organism evidence="4 6">
    <name type="scientific">Salinicoccus halodurans</name>
    <dbReference type="NCBI Taxonomy" id="407035"/>
    <lineage>
        <taxon>Bacteria</taxon>
        <taxon>Bacillati</taxon>
        <taxon>Bacillota</taxon>
        <taxon>Bacilli</taxon>
        <taxon>Bacillales</taxon>
        <taxon>Staphylococcaceae</taxon>
        <taxon>Salinicoccus</taxon>
    </lineage>
</organism>
<dbReference type="Proteomes" id="UP000034029">
    <property type="component" value="Chromosome"/>
</dbReference>
<dbReference type="PANTHER" id="PTHR34385">
    <property type="entry name" value="D-ALANYL-D-ALANINE CARBOXYPEPTIDASE"/>
    <property type="match status" value="1"/>
</dbReference>
<dbReference type="PANTHER" id="PTHR34385:SF1">
    <property type="entry name" value="PEPTIDOGLYCAN L-ALANYL-D-GLUTAMATE ENDOPEPTIDASE CWLK"/>
    <property type="match status" value="1"/>
</dbReference>
<evidence type="ECO:0000313" key="4">
    <source>
        <dbReference type="EMBL" id="SFK83026.1"/>
    </source>
</evidence>